<dbReference type="AlphaFoldDB" id="A0A2I0VUI7"/>
<evidence type="ECO:0000313" key="2">
    <source>
        <dbReference type="EMBL" id="PKU67088.1"/>
    </source>
</evidence>
<name>A0A2I0VUI7_9ASPA</name>
<evidence type="ECO:0000259" key="1">
    <source>
        <dbReference type="Pfam" id="PF13960"/>
    </source>
</evidence>
<dbReference type="PANTHER" id="PTHR48258">
    <property type="entry name" value="DUF4218 DOMAIN-CONTAINING PROTEIN-RELATED"/>
    <property type="match status" value="1"/>
</dbReference>
<dbReference type="Proteomes" id="UP000233837">
    <property type="component" value="Unassembled WGS sequence"/>
</dbReference>
<protein>
    <recommendedName>
        <fullName evidence="1">DUF4218 domain-containing protein</fullName>
    </recommendedName>
</protein>
<sequence>MHIEKNIFDNIFNTVMDIKDKSKDNIKVRVDLKEIYRRKALELKDGGGEKLLKLKAPFTLTLEQRRAICERVKNLQVPDGYSFNPSRCVYIRSGRLFGLKSHDCHILMQYLLPTTFSYLQDQILKPLIELSVFFKGLCSSKLNIENLILMEQEILFIRCQLEKIFSLGFFDSMEHIPVHLLCEAIVGGPIQYRWLYSFEIHLNKLKKTAKNKARPKGSIYEAYLMYETTHFCSYYFETMSQSGRSTAPQNIGKSFNIFILSGSGEPIGISTVLYLTDREMKVITLYILLNCDEVEQYLE</sequence>
<evidence type="ECO:0000313" key="3">
    <source>
        <dbReference type="Proteomes" id="UP000233837"/>
    </source>
</evidence>
<gene>
    <name evidence="2" type="ORF">MA16_Dca008877</name>
</gene>
<dbReference type="InterPro" id="IPR025452">
    <property type="entry name" value="DUF4218"/>
</dbReference>
<reference evidence="2 3" key="1">
    <citation type="journal article" date="2016" name="Sci. Rep.">
        <title>The Dendrobium catenatum Lindl. genome sequence provides insights into polysaccharide synthase, floral development and adaptive evolution.</title>
        <authorList>
            <person name="Zhang G.Q."/>
            <person name="Xu Q."/>
            <person name="Bian C."/>
            <person name="Tsai W.C."/>
            <person name="Yeh C.M."/>
            <person name="Liu K.W."/>
            <person name="Yoshida K."/>
            <person name="Zhang L.S."/>
            <person name="Chang S.B."/>
            <person name="Chen F."/>
            <person name="Shi Y."/>
            <person name="Su Y.Y."/>
            <person name="Zhang Y.Q."/>
            <person name="Chen L.J."/>
            <person name="Yin Y."/>
            <person name="Lin M."/>
            <person name="Huang H."/>
            <person name="Deng H."/>
            <person name="Wang Z.W."/>
            <person name="Zhu S.L."/>
            <person name="Zhao X."/>
            <person name="Deng C."/>
            <person name="Niu S.C."/>
            <person name="Huang J."/>
            <person name="Wang M."/>
            <person name="Liu G.H."/>
            <person name="Yang H.J."/>
            <person name="Xiao X.J."/>
            <person name="Hsiao Y.Y."/>
            <person name="Wu W.L."/>
            <person name="Chen Y.Y."/>
            <person name="Mitsuda N."/>
            <person name="Ohme-Takagi M."/>
            <person name="Luo Y.B."/>
            <person name="Van de Peer Y."/>
            <person name="Liu Z.J."/>
        </authorList>
    </citation>
    <scope>NUCLEOTIDE SEQUENCE [LARGE SCALE GENOMIC DNA]</scope>
    <source>
        <tissue evidence="2">The whole plant</tissue>
    </source>
</reference>
<dbReference type="EMBL" id="KZ503221">
    <property type="protein sequence ID" value="PKU67088.1"/>
    <property type="molecule type" value="Genomic_DNA"/>
</dbReference>
<reference evidence="2 3" key="2">
    <citation type="journal article" date="2017" name="Nature">
        <title>The Apostasia genome and the evolution of orchids.</title>
        <authorList>
            <person name="Zhang G.Q."/>
            <person name="Liu K.W."/>
            <person name="Li Z."/>
            <person name="Lohaus R."/>
            <person name="Hsiao Y.Y."/>
            <person name="Niu S.C."/>
            <person name="Wang J.Y."/>
            <person name="Lin Y.C."/>
            <person name="Xu Q."/>
            <person name="Chen L.J."/>
            <person name="Yoshida K."/>
            <person name="Fujiwara S."/>
            <person name="Wang Z.W."/>
            <person name="Zhang Y.Q."/>
            <person name="Mitsuda N."/>
            <person name="Wang M."/>
            <person name="Liu G.H."/>
            <person name="Pecoraro L."/>
            <person name="Huang H.X."/>
            <person name="Xiao X.J."/>
            <person name="Lin M."/>
            <person name="Wu X.Y."/>
            <person name="Wu W.L."/>
            <person name="Chen Y.Y."/>
            <person name="Chang S.B."/>
            <person name="Sakamoto S."/>
            <person name="Ohme-Takagi M."/>
            <person name="Yagi M."/>
            <person name="Zeng S.J."/>
            <person name="Shen C.Y."/>
            <person name="Yeh C.M."/>
            <person name="Luo Y.B."/>
            <person name="Tsai W.C."/>
            <person name="Van de Peer Y."/>
            <person name="Liu Z.J."/>
        </authorList>
    </citation>
    <scope>NUCLEOTIDE SEQUENCE [LARGE SCALE GENOMIC DNA]</scope>
    <source>
        <tissue evidence="2">The whole plant</tissue>
    </source>
</reference>
<keyword evidence="3" id="KW-1185">Reference proteome</keyword>
<dbReference type="PANTHER" id="PTHR48258:SF4">
    <property type="entry name" value="DUF4216 DOMAIN-CONTAINING PROTEIN"/>
    <property type="match status" value="1"/>
</dbReference>
<dbReference type="Pfam" id="PF13960">
    <property type="entry name" value="DUF4218"/>
    <property type="match status" value="1"/>
</dbReference>
<accession>A0A2I0VUI7</accession>
<organism evidence="2 3">
    <name type="scientific">Dendrobium catenatum</name>
    <dbReference type="NCBI Taxonomy" id="906689"/>
    <lineage>
        <taxon>Eukaryota</taxon>
        <taxon>Viridiplantae</taxon>
        <taxon>Streptophyta</taxon>
        <taxon>Embryophyta</taxon>
        <taxon>Tracheophyta</taxon>
        <taxon>Spermatophyta</taxon>
        <taxon>Magnoliopsida</taxon>
        <taxon>Liliopsida</taxon>
        <taxon>Asparagales</taxon>
        <taxon>Orchidaceae</taxon>
        <taxon>Epidendroideae</taxon>
        <taxon>Malaxideae</taxon>
        <taxon>Dendrobiinae</taxon>
        <taxon>Dendrobium</taxon>
    </lineage>
</organism>
<feature type="domain" description="DUF4218" evidence="1">
    <location>
        <begin position="137"/>
        <end position="240"/>
    </location>
</feature>
<proteinExistence type="predicted"/>